<feature type="binding site" evidence="2">
    <location>
        <position position="214"/>
    </location>
    <ligand>
        <name>substrate</name>
    </ligand>
</feature>
<evidence type="ECO:0000313" key="3">
    <source>
        <dbReference type="EMBL" id="MDQ0482888.1"/>
    </source>
</evidence>
<evidence type="ECO:0000256" key="1">
    <source>
        <dbReference type="ARBA" id="ARBA00022679"/>
    </source>
</evidence>
<dbReference type="EC" id="2.5.1.-" evidence="2"/>
<dbReference type="PROSITE" id="PS01066">
    <property type="entry name" value="UPP_SYNTHASE"/>
    <property type="match status" value="1"/>
</dbReference>
<feature type="binding site" evidence="2">
    <location>
        <position position="97"/>
    </location>
    <ligand>
        <name>substrate</name>
    </ligand>
</feature>
<feature type="binding site" evidence="2">
    <location>
        <position position="46"/>
    </location>
    <ligand>
        <name>Mg(2+)</name>
        <dbReference type="ChEBI" id="CHEBI:18420"/>
    </ligand>
</feature>
<dbReference type="PANTHER" id="PTHR10291">
    <property type="entry name" value="DEHYDRODOLICHYL DIPHOSPHATE SYNTHASE FAMILY MEMBER"/>
    <property type="match status" value="1"/>
</dbReference>
<sequence>MLSKRHNGGFAMLGKFSNWMRKNEDEEHFEINTSANIPGHIAIIMDGNGRWAKKRGLPRVAGHREGVKVVKKIVRKANDLGVNYLTLYAFSTENWKRPKEEVDFLMKLPEQFLLSHLPELIEQNVQVRIMGEREQLPPHTFKAISKAVKDTKDNTGLILNFALNYGSRHEMKMAMQRLLSDVRKGILTEEDITEEKISSYLLSSQYPDPDLLIRTSGEIRLSNFMLWQLAYTELWFTEVLWPDFTEHHFLEAVQEYQRRGRRYGGV</sequence>
<proteinExistence type="inferred from homology"/>
<gene>
    <name evidence="3" type="ORF">QO000_001860</name>
</gene>
<feature type="binding site" evidence="2">
    <location>
        <position position="59"/>
    </location>
    <ligand>
        <name>substrate</name>
    </ligand>
</feature>
<dbReference type="InterPro" id="IPR036424">
    <property type="entry name" value="UPP_synth-like_sf"/>
</dbReference>
<dbReference type="GO" id="GO:0008834">
    <property type="term" value="F:ditrans,polycis-undecaprenyl-diphosphate synthase [(2E,6E)-farnesyl-diphosphate specific] activity"/>
    <property type="evidence" value="ECO:0007669"/>
    <property type="project" value="UniProtKB-EC"/>
</dbReference>
<dbReference type="InterPro" id="IPR001441">
    <property type="entry name" value="UPP_synth-like"/>
</dbReference>
<feature type="active site" evidence="2">
    <location>
        <position position="46"/>
    </location>
</feature>
<dbReference type="CDD" id="cd00475">
    <property type="entry name" value="Cis_IPPS"/>
    <property type="match status" value="1"/>
</dbReference>
<feature type="binding site" evidence="2">
    <location>
        <begin position="47"/>
        <end position="50"/>
    </location>
    <ligand>
        <name>substrate</name>
    </ligand>
</feature>
<keyword evidence="2" id="KW-0460">Magnesium</keyword>
<comment type="caution">
    <text evidence="3">The sequence shown here is derived from an EMBL/GenBank/DDBJ whole genome shotgun (WGS) entry which is preliminary data.</text>
</comment>
<feature type="binding site" evidence="2">
    <location>
        <position position="95"/>
    </location>
    <ligand>
        <name>substrate</name>
    </ligand>
</feature>
<dbReference type="NCBIfam" id="NF011405">
    <property type="entry name" value="PRK14830.1"/>
    <property type="match status" value="1"/>
</dbReference>
<protein>
    <recommendedName>
        <fullName evidence="2">Isoprenyl transferase</fullName>
        <ecNumber evidence="2">2.5.1.-</ecNumber>
    </recommendedName>
</protein>
<keyword evidence="4" id="KW-1185">Reference proteome</keyword>
<dbReference type="PANTHER" id="PTHR10291:SF0">
    <property type="entry name" value="DEHYDRODOLICHYL DIPHOSPHATE SYNTHASE 2"/>
    <property type="match status" value="1"/>
</dbReference>
<feature type="active site" description="Proton acceptor" evidence="2">
    <location>
        <position position="94"/>
    </location>
</feature>
<feature type="binding site" evidence="2">
    <location>
        <begin position="220"/>
        <end position="222"/>
    </location>
    <ligand>
        <name>substrate</name>
    </ligand>
</feature>
<dbReference type="Gene3D" id="3.40.1180.10">
    <property type="entry name" value="Decaprenyl diphosphate synthase-like"/>
    <property type="match status" value="1"/>
</dbReference>
<dbReference type="HAMAP" id="MF_01139">
    <property type="entry name" value="ISPT"/>
    <property type="match status" value="1"/>
</dbReference>
<dbReference type="Proteomes" id="UP001226720">
    <property type="component" value="Unassembled WGS sequence"/>
</dbReference>
<comment type="subunit">
    <text evidence="2">Homodimer.</text>
</comment>
<comment type="cofactor">
    <cofactor evidence="2">
        <name>Mg(2+)</name>
        <dbReference type="ChEBI" id="CHEBI:18420"/>
    </cofactor>
    <text evidence="2">Binds 2 magnesium ions per subunit.</text>
</comment>
<name>A0ABU0K3D0_9BACL</name>
<dbReference type="EMBL" id="JAUSWM010000003">
    <property type="protein sequence ID" value="MDQ0482888.1"/>
    <property type="molecule type" value="Genomic_DNA"/>
</dbReference>
<dbReference type="Pfam" id="PF01255">
    <property type="entry name" value="Prenyltransf"/>
    <property type="match status" value="1"/>
</dbReference>
<dbReference type="SUPFAM" id="SSF64005">
    <property type="entry name" value="Undecaprenyl diphosphate synthase"/>
    <property type="match status" value="1"/>
</dbReference>
<feature type="binding site" evidence="2">
    <location>
        <position position="63"/>
    </location>
    <ligand>
        <name>substrate</name>
    </ligand>
</feature>
<evidence type="ECO:0000256" key="2">
    <source>
        <dbReference type="HAMAP-Rule" id="MF_01139"/>
    </source>
</evidence>
<comment type="function">
    <text evidence="2">Catalyzes the condensation of isopentenyl diphosphate (IPP) with allylic pyrophosphates generating different type of terpenoids.</text>
</comment>
<evidence type="ECO:0000313" key="4">
    <source>
        <dbReference type="Proteomes" id="UP001226720"/>
    </source>
</evidence>
<dbReference type="InterPro" id="IPR018520">
    <property type="entry name" value="UPP_synth-like_CS"/>
</dbReference>
<accession>A0ABU0K3D0</accession>
<feature type="binding site" evidence="2">
    <location>
        <position position="233"/>
    </location>
    <ligand>
        <name>Mg(2+)</name>
        <dbReference type="ChEBI" id="CHEBI:18420"/>
    </ligand>
</feature>
<reference evidence="3" key="1">
    <citation type="submission" date="2023-07" db="EMBL/GenBank/DDBJ databases">
        <title>Genomic Encyclopedia of Type Strains, Phase IV (KMG-IV): sequencing the most valuable type-strain genomes for metagenomic binning, comparative biology and taxonomic classification.</title>
        <authorList>
            <person name="Goeker M."/>
        </authorList>
    </citation>
    <scope>NUCLEOTIDE SEQUENCE [LARGE SCALE GENOMIC DNA]</scope>
    <source>
        <strain evidence="3">JSM 076093</strain>
    </source>
</reference>
<comment type="similarity">
    <text evidence="2">Belongs to the UPP synthase family.</text>
</comment>
<organism evidence="3 4">
    <name type="scientific">Guptibacillus hwajinpoensis</name>
    <dbReference type="NCBI Taxonomy" id="208199"/>
    <lineage>
        <taxon>Bacteria</taxon>
        <taxon>Bacillati</taxon>
        <taxon>Bacillota</taxon>
        <taxon>Bacilli</taxon>
        <taxon>Bacillales</taxon>
        <taxon>Guptibacillaceae</taxon>
        <taxon>Guptibacillus</taxon>
    </lineage>
</organism>
<feature type="binding site" evidence="2">
    <location>
        <begin position="91"/>
        <end position="93"/>
    </location>
    <ligand>
        <name>substrate</name>
    </ligand>
</feature>
<feature type="binding site" evidence="2">
    <location>
        <position position="51"/>
    </location>
    <ligand>
        <name>substrate</name>
    </ligand>
</feature>
<keyword evidence="1 2" id="KW-0808">Transferase</keyword>
<keyword evidence="2" id="KW-0479">Metal-binding</keyword>
<dbReference type="NCBIfam" id="TIGR00055">
    <property type="entry name" value="uppS"/>
    <property type="match status" value="1"/>
</dbReference>